<evidence type="ECO:0000259" key="1">
    <source>
        <dbReference type="PROSITE" id="PS50104"/>
    </source>
</evidence>
<dbReference type="Pfam" id="PF13289">
    <property type="entry name" value="SIR2_2"/>
    <property type="match status" value="1"/>
</dbReference>
<dbReference type="Pfam" id="PF13676">
    <property type="entry name" value="TIR_2"/>
    <property type="match status" value="1"/>
</dbReference>
<dbReference type="AlphaFoldDB" id="A0A1M7T6F8"/>
<name>A0A1M7T6F8_9ACTN</name>
<reference evidence="2 3" key="1">
    <citation type="submission" date="2016-12" db="EMBL/GenBank/DDBJ databases">
        <authorList>
            <person name="Song W.-J."/>
            <person name="Kurnit D.M."/>
        </authorList>
    </citation>
    <scope>NUCLEOTIDE SEQUENCE [LARGE SCALE GENOMIC DNA]</scope>
    <source>
        <strain evidence="2 3">DSM 43162</strain>
    </source>
</reference>
<dbReference type="InterPro" id="IPR000157">
    <property type="entry name" value="TIR_dom"/>
</dbReference>
<dbReference type="PROSITE" id="PS50104">
    <property type="entry name" value="TIR"/>
    <property type="match status" value="1"/>
</dbReference>
<proteinExistence type="predicted"/>
<dbReference type="SMART" id="SM00255">
    <property type="entry name" value="TIR"/>
    <property type="match status" value="1"/>
</dbReference>
<dbReference type="Proteomes" id="UP000184428">
    <property type="component" value="Unassembled WGS sequence"/>
</dbReference>
<feature type="domain" description="TIR" evidence="1">
    <location>
        <begin position="732"/>
        <end position="863"/>
    </location>
</feature>
<organism evidence="2 3">
    <name type="scientific">Geodermatophilus obscurus</name>
    <dbReference type="NCBI Taxonomy" id="1861"/>
    <lineage>
        <taxon>Bacteria</taxon>
        <taxon>Bacillati</taxon>
        <taxon>Actinomycetota</taxon>
        <taxon>Actinomycetes</taxon>
        <taxon>Geodermatophilales</taxon>
        <taxon>Geodermatophilaceae</taxon>
        <taxon>Geodermatophilus</taxon>
    </lineage>
</organism>
<dbReference type="Gene3D" id="3.40.50.10140">
    <property type="entry name" value="Toll/interleukin-1 receptor homology (TIR) domain"/>
    <property type="match status" value="1"/>
</dbReference>
<evidence type="ECO:0000313" key="2">
    <source>
        <dbReference type="EMBL" id="SHN66296.1"/>
    </source>
</evidence>
<dbReference type="EMBL" id="FRDM01000005">
    <property type="protein sequence ID" value="SHN66296.1"/>
    <property type="molecule type" value="Genomic_DNA"/>
</dbReference>
<dbReference type="GO" id="GO:0007165">
    <property type="term" value="P:signal transduction"/>
    <property type="evidence" value="ECO:0007669"/>
    <property type="project" value="InterPro"/>
</dbReference>
<gene>
    <name evidence="2" type="ORF">SAMN05660350_01340</name>
</gene>
<evidence type="ECO:0000313" key="3">
    <source>
        <dbReference type="Proteomes" id="UP000184428"/>
    </source>
</evidence>
<accession>A0A1M7T6F8</accession>
<dbReference type="InterPro" id="IPR024983">
    <property type="entry name" value="CHAT_dom"/>
</dbReference>
<dbReference type="SUPFAM" id="SSF52200">
    <property type="entry name" value="Toll/Interleukin receptor TIR domain"/>
    <property type="match status" value="1"/>
</dbReference>
<protein>
    <submittedName>
        <fullName evidence="2">SIR2-like domain-containing protein</fullName>
    </submittedName>
</protein>
<dbReference type="InterPro" id="IPR035897">
    <property type="entry name" value="Toll_tir_struct_dom_sf"/>
</dbReference>
<dbReference type="Pfam" id="PF12770">
    <property type="entry name" value="CHAT"/>
    <property type="match status" value="1"/>
</dbReference>
<sequence length="863" mass="96904">MTVLTGPRSAVDEYADLEIGLHRRDAVTWTVELRFFLPRTDFETQLDVSGPLLAHIDPRELDAIDDEEEYGLTLGSGLFGHGLGAAFQTAVATSQSQGVRLRVRLVMGSGAAALHGLRWETLRNPTDRSRLLTNENVLFSRYLSSQDWRPVGVRPRGDLRALAVVAGPSDLDSIDAGRPLAPVRVDEELARAREGLSSLLLTTLPGSAAPTAATLLDRVHRGVDVLYLVCHGYVARDEPVLLLVDEDGHAAPLLASELISQLRDLPRLPRLVFLASCQSAGAGADRRSEDAGVLAALGPRLAEAGVPAVVAMQGNITMATSAAFTKAFFDSLDADGLVDRATAVARAAVRDRPDWWVPALFMRLKSGRLWYQPGTTPGGERFDKWPSLVTDFKVGMCTPVIGPGITDTLLGTRQEMAREWAQSYRFPMAPHNRESLPEVAQYLSVNQNRSYPRLQLASDLRRTLMERYRDDLPADLPREDASLEDLIAGAWSARHRREEVDPFSVLAQLSAPVYITTVYTRLLARALTDAGRRPEVELCRWHEDADWPESVFDREPGYRPTPERPLIYHLHGTFDEPQSLVLTEDDYFDFLSSVTRNQDVVPKVVRRRLSDSALMFVGFRLDQWDFRALYRNLMRSEGGRRHIEYTHVAVQNDPEEDDATIDAGRARQYLESYFRNADVSLYWGSTEHFFRELNDASGRGEPAYKPSVRRLELAGRSRDSRDKRQLVTTSPGHHRVFLCHSSGDKEQVRDLYHRLTQDGVPCWFDEEDLLPGQDWEREITKALADCRYVLACLSNASLTKAGYVQKELKRALDLADEQPEGSIFLIPVRLETCEVPDRLKRLQWADLFLPGAYERLLKSLERG</sequence>